<name>A0ABQ9V0R2_SAGOE</name>
<keyword evidence="2" id="KW-1185">Reference proteome</keyword>
<evidence type="ECO:0000313" key="1">
    <source>
        <dbReference type="EMBL" id="KAK2102928.1"/>
    </source>
</evidence>
<sequence length="84" mass="9389">MLPLTAQPKLPLLHRRYKISKHRFISRVLNTELAGDLRQFRACGRLCCSVAGAHAEELELPVVSNGSALCFRPFLSLLTAELNE</sequence>
<reference evidence="1 2" key="1">
    <citation type="submission" date="2023-05" db="EMBL/GenBank/DDBJ databases">
        <title>B98-5 Cell Line De Novo Hybrid Assembly: An Optical Mapping Approach.</title>
        <authorList>
            <person name="Kananen K."/>
            <person name="Auerbach J.A."/>
            <person name="Kautto E."/>
            <person name="Blachly J.S."/>
        </authorList>
    </citation>
    <scope>NUCLEOTIDE SEQUENCE [LARGE SCALE GENOMIC DNA]</scope>
    <source>
        <strain evidence="1">B95-8</strain>
        <tissue evidence="1">Cell line</tissue>
    </source>
</reference>
<proteinExistence type="predicted"/>
<dbReference type="EMBL" id="JASSZA010000009">
    <property type="protein sequence ID" value="KAK2102928.1"/>
    <property type="molecule type" value="Genomic_DNA"/>
</dbReference>
<dbReference type="Proteomes" id="UP001266305">
    <property type="component" value="Unassembled WGS sequence"/>
</dbReference>
<comment type="caution">
    <text evidence="1">The sequence shown here is derived from an EMBL/GenBank/DDBJ whole genome shotgun (WGS) entry which is preliminary data.</text>
</comment>
<organism evidence="1 2">
    <name type="scientific">Saguinus oedipus</name>
    <name type="common">Cotton-top tamarin</name>
    <name type="synonym">Oedipomidas oedipus</name>
    <dbReference type="NCBI Taxonomy" id="9490"/>
    <lineage>
        <taxon>Eukaryota</taxon>
        <taxon>Metazoa</taxon>
        <taxon>Chordata</taxon>
        <taxon>Craniata</taxon>
        <taxon>Vertebrata</taxon>
        <taxon>Euteleostomi</taxon>
        <taxon>Mammalia</taxon>
        <taxon>Eutheria</taxon>
        <taxon>Euarchontoglires</taxon>
        <taxon>Primates</taxon>
        <taxon>Haplorrhini</taxon>
        <taxon>Platyrrhini</taxon>
        <taxon>Cebidae</taxon>
        <taxon>Callitrichinae</taxon>
        <taxon>Saguinus</taxon>
    </lineage>
</organism>
<accession>A0ABQ9V0R2</accession>
<protein>
    <submittedName>
        <fullName evidence="1">Uncharacterized protein</fullName>
    </submittedName>
</protein>
<evidence type="ECO:0000313" key="2">
    <source>
        <dbReference type="Proteomes" id="UP001266305"/>
    </source>
</evidence>
<gene>
    <name evidence="1" type="ORF">P7K49_020595</name>
</gene>